<dbReference type="Proteomes" id="UP000827976">
    <property type="component" value="Chromosome 5"/>
</dbReference>
<gene>
    <name evidence="1" type="ORF">IHE45_05G104100</name>
</gene>
<dbReference type="EMBL" id="CM037015">
    <property type="protein sequence ID" value="KAH7682157.1"/>
    <property type="molecule type" value="Genomic_DNA"/>
</dbReference>
<sequence>MLFLGWLGPRELAAGALSIGFANITGYSVLSGLSIGMEPICGQAYGAQNWNLVSRTLHRTILILLLTCIPISLLWLNVSHILLHLGQDPTITHLAKNYLLYALPDLIALSFIYPLRIFLRTQNLNHVTAVCSTISTLLHIPLNYYFVIILGSGIKGVATAVAVTDFILLFFVITYIYISGVCEKTWTRMSMDCFKEWSSIFSLALPSCISVCLEWWWYEFMIILCGLLNNPEETVSAIGILMQMTALVYVFPSSLSYGVSTRVAQELGRGRPVNAKTVACVGTIWGVFMGIVAMAFNVYAMKWWGLMFTNSERVVKIVMSVLPVVGLCELGNCPQTAMCGALRGSARAKLGAHLNLGCFYGVGMPVALICAFLLKLGLTGLWLGLLAAQGSCAVVLAVVLVRTDWYFQAEQAKELTSSKGGEERGNENLMMV</sequence>
<evidence type="ECO:0000313" key="2">
    <source>
        <dbReference type="Proteomes" id="UP000827976"/>
    </source>
</evidence>
<organism evidence="1 2">
    <name type="scientific">Dioscorea alata</name>
    <name type="common">Purple yam</name>
    <dbReference type="NCBI Taxonomy" id="55571"/>
    <lineage>
        <taxon>Eukaryota</taxon>
        <taxon>Viridiplantae</taxon>
        <taxon>Streptophyta</taxon>
        <taxon>Embryophyta</taxon>
        <taxon>Tracheophyta</taxon>
        <taxon>Spermatophyta</taxon>
        <taxon>Magnoliopsida</taxon>
        <taxon>Liliopsida</taxon>
        <taxon>Dioscoreales</taxon>
        <taxon>Dioscoreaceae</taxon>
        <taxon>Dioscorea</taxon>
    </lineage>
</organism>
<comment type="caution">
    <text evidence="1">The sequence shown here is derived from an EMBL/GenBank/DDBJ whole genome shotgun (WGS) entry which is preliminary data.</text>
</comment>
<reference evidence="2" key="1">
    <citation type="journal article" date="2022" name="Nat. Commun.">
        <title>Chromosome evolution and the genetic basis of agronomically important traits in greater yam.</title>
        <authorList>
            <person name="Bredeson J.V."/>
            <person name="Lyons J.B."/>
            <person name="Oniyinde I.O."/>
            <person name="Okereke N.R."/>
            <person name="Kolade O."/>
            <person name="Nnabue I."/>
            <person name="Nwadili C.O."/>
            <person name="Hribova E."/>
            <person name="Parker M."/>
            <person name="Nwogha J."/>
            <person name="Shu S."/>
            <person name="Carlson J."/>
            <person name="Kariba R."/>
            <person name="Muthemba S."/>
            <person name="Knop K."/>
            <person name="Barton G.J."/>
            <person name="Sherwood A.V."/>
            <person name="Lopez-Montes A."/>
            <person name="Asiedu R."/>
            <person name="Jamnadass R."/>
            <person name="Muchugi A."/>
            <person name="Goodstein D."/>
            <person name="Egesi C.N."/>
            <person name="Featherston J."/>
            <person name="Asfaw A."/>
            <person name="Simpson G.G."/>
            <person name="Dolezel J."/>
            <person name="Hendre P.S."/>
            <person name="Van Deynze A."/>
            <person name="Kumar P.L."/>
            <person name="Obidiegwu J.E."/>
            <person name="Bhattacharjee R."/>
            <person name="Rokhsar D.S."/>
        </authorList>
    </citation>
    <scope>NUCLEOTIDE SEQUENCE [LARGE SCALE GENOMIC DNA]</scope>
    <source>
        <strain evidence="2">cv. TDa95/00328</strain>
    </source>
</reference>
<accession>A0ACB7W389</accession>
<name>A0ACB7W389_DIOAL</name>
<protein>
    <submittedName>
        <fullName evidence="1">Multidrug resistance protein MATE family protein</fullName>
    </submittedName>
</protein>
<evidence type="ECO:0000313" key="1">
    <source>
        <dbReference type="EMBL" id="KAH7682157.1"/>
    </source>
</evidence>
<keyword evidence="2" id="KW-1185">Reference proteome</keyword>
<proteinExistence type="predicted"/>